<reference evidence="3" key="1">
    <citation type="submission" date="2007-09" db="EMBL/GenBank/DDBJ databases">
        <title>Complete sequence of chromosome of Serratia proteamaculans 568.</title>
        <authorList>
            <consortium name="US DOE Joint Genome Institute"/>
            <person name="Copeland A."/>
            <person name="Lucas S."/>
            <person name="Lapidus A."/>
            <person name="Barry K."/>
            <person name="Glavina del Rio T."/>
            <person name="Dalin E."/>
            <person name="Tice H."/>
            <person name="Pitluck S."/>
            <person name="Chain P."/>
            <person name="Malfatti S."/>
            <person name="Shin M."/>
            <person name="Vergez L."/>
            <person name="Schmutz J."/>
            <person name="Larimer F."/>
            <person name="Land M."/>
            <person name="Hauser L."/>
            <person name="Kyrpides N."/>
            <person name="Kim E."/>
            <person name="Taghavi S."/>
            <person name="Newman L."/>
            <person name="Vangronsveld J."/>
            <person name="van der Lelie D."/>
            <person name="Richardson P."/>
        </authorList>
    </citation>
    <scope>NUCLEOTIDE SEQUENCE [LARGE SCALE GENOMIC DNA]</scope>
    <source>
        <strain evidence="3">568</strain>
    </source>
</reference>
<dbReference type="EMBL" id="CP000826">
    <property type="protein sequence ID" value="ABV43500.1"/>
    <property type="molecule type" value="Genomic_DNA"/>
</dbReference>
<dbReference type="KEGG" id="spe:Spro_4406"/>
<evidence type="ECO:0000313" key="3">
    <source>
        <dbReference type="EMBL" id="ABV43500.1"/>
    </source>
</evidence>
<keyword evidence="1" id="KW-1133">Transmembrane helix</keyword>
<feature type="domain" description="YhdP central" evidence="2">
    <location>
        <begin position="21"/>
        <end position="1278"/>
    </location>
</feature>
<accession>A8GK60</accession>
<dbReference type="STRING" id="399741.Spro_4406"/>
<dbReference type="PANTHER" id="PTHR38690">
    <property type="entry name" value="PROTEASE-RELATED"/>
    <property type="match status" value="1"/>
</dbReference>
<dbReference type="PANTHER" id="PTHR38690:SF1">
    <property type="entry name" value="PROTEASE"/>
    <property type="match status" value="1"/>
</dbReference>
<gene>
    <name evidence="3" type="ordered locus">Spro_4406</name>
</gene>
<dbReference type="InterPro" id="IPR025263">
    <property type="entry name" value="YhdP_central"/>
</dbReference>
<keyword evidence="1" id="KW-0472">Membrane</keyword>
<dbReference type="NCBIfam" id="NF008148">
    <property type="entry name" value="PRK10899.1"/>
    <property type="match status" value="1"/>
</dbReference>
<dbReference type="InterPro" id="IPR011836">
    <property type="entry name" value="YhdP"/>
</dbReference>
<sequence length="1291" mass="141481">MLGLPCIDIPLPGSGSKENCVRRLPGILLATGASLIVIVALLISGLRLALPELNNYRPQLLAKAESLSGVPVQIDFMQGSWETFGPQLEMRNVRATLPKSNLRIERVTLALDVWQSLLHWRWQFRDLTFYQLQFDLNTTLGGEEHKGSTIEPGKISDLLLHQVDHFNLRDSRLSFLTPAGARAEFEVPQLTWLNGRDRHRAEGQISLSTLNGQHGVVQLRMDLRDNQGLLNVGTVYMQADNIDMKPWFTRWLRANTGLESADFSLAAWLQIQNGEIAGGSALLKQGAANWNVGKQQHRLDVDNLALTLSRQGTGWQVEVPQLNLATDGQAWPQGKLSGLWLPENTEFMGPGQTEELRVRATNIQLERLSALLPTFSFLSPDVLERWNDLQPQGKVNALALDIPLKQPEKTRFQARWQDVSWQPWKLLPGINHFSGALSGGVENGRLQLDLNDSTLPYGDMFRAPLEVSSARGALTWLNNPQGWELASKNLDVKAKSLWVNGDFRYQQPAKGDPWLSILAGIRLYDAADAWRYFPEPLMGKHLVDYLSGAIQGGQVDNATLLYNGDPQHFPYRKHEGQFEVFVPLRHSTFQFQPDWPALTDLAIDLDFANEGLWMNAPQTKLGKVDGKNVTAIIPDYLKERLLVDADVAGQGEEIHDYFEQTPLHDSLGAALDELQIGGNVSGRLHLDIPLNGELVRATGEVALNNNSLLVKPIESELQKVSGKFRFDNGNLTSDSLSANWFGQPVAVNFNTLEGKSDYKVNVGLKADWQPGKFPGIPQEVADALSGSAPWQGQVAITLPHKGNASYDIGVDADLRKVSSHLPSPLDKPAGEPLPLSVKVKGGLNGFMLTGSAGKQNHFNSEWTFAKQQVTLARAAWQTEGGGTPPLPAGKSLTLNLPPLDGEKWLGLMAPALKQGGGSGQVGGFNFPTTVALKTPQLLLGGQAWHKLTLSAEKQLGGTLVSAKGDEVDGSLRVTDRGPWRADINYLYYNPQFSDSKGTATAATNPLAAAEKVSFRDWPSLMLRCKSCWMMGQNLGKVEADLANQGDTLTLEHGLVDTGKGRMTASGLWKQNAQEERSSLKGKLLGGKIDETAAFFGITTPLKGAPYDIDFDLYWRGTPWKPQMSTLSGAMKVNMGKGEIDSMGGGRAGQLLRLVSVDSLLRKLQFDFSDTFGKGFYFDSIRSTAWLKDGIMHTDNLLVDGLAADIAMNGQVDLARRRIDMEAVVAPAISTTVGVATAFVINPIVGAAVFAASQVLGPLWSKISLIRYHISGDLDQPKVNEVLRKPKEDKAS</sequence>
<organism evidence="3">
    <name type="scientific">Serratia proteamaculans (strain 568)</name>
    <dbReference type="NCBI Taxonomy" id="399741"/>
    <lineage>
        <taxon>Bacteria</taxon>
        <taxon>Pseudomonadati</taxon>
        <taxon>Pseudomonadota</taxon>
        <taxon>Gammaproteobacteria</taxon>
        <taxon>Enterobacterales</taxon>
        <taxon>Yersiniaceae</taxon>
        <taxon>Serratia</taxon>
    </lineage>
</organism>
<feature type="transmembrane region" description="Helical" evidence="1">
    <location>
        <begin position="27"/>
        <end position="50"/>
    </location>
</feature>
<dbReference type="NCBIfam" id="TIGR02099">
    <property type="entry name" value="YhdP family protein"/>
    <property type="match status" value="1"/>
</dbReference>
<protein>
    <recommendedName>
        <fullName evidence="2">YhdP central domain-containing protein</fullName>
    </recommendedName>
</protein>
<evidence type="ECO:0000256" key="1">
    <source>
        <dbReference type="SAM" id="Phobius"/>
    </source>
</evidence>
<dbReference type="Pfam" id="PF13116">
    <property type="entry name" value="YhdP"/>
    <property type="match status" value="1"/>
</dbReference>
<dbReference type="HOGENOM" id="CLU_003522_0_0_6"/>
<evidence type="ECO:0000259" key="2">
    <source>
        <dbReference type="Pfam" id="PF13116"/>
    </source>
</evidence>
<dbReference type="eggNOG" id="COG3164">
    <property type="taxonomic scope" value="Bacteria"/>
</dbReference>
<name>A8GK60_SERP5</name>
<keyword evidence="1" id="KW-0812">Transmembrane</keyword>
<proteinExistence type="predicted"/>